<dbReference type="OrthoDB" id="9763676at2"/>
<dbReference type="AlphaFoldDB" id="D2QZM7"/>
<proteinExistence type="predicted"/>
<gene>
    <name evidence="1" type="ordered locus">Psta_1836</name>
</gene>
<dbReference type="HOGENOM" id="CLU_028593_2_0_0"/>
<evidence type="ECO:0000313" key="2">
    <source>
        <dbReference type="Proteomes" id="UP000001887"/>
    </source>
</evidence>
<dbReference type="PANTHER" id="PTHR35370">
    <property type="entry name" value="CYTOPLASMIC PROTEIN-RELATED-RELATED"/>
    <property type="match status" value="1"/>
</dbReference>
<dbReference type="InterPro" id="IPR010272">
    <property type="entry name" value="T6SS_TssF"/>
</dbReference>
<sequence length="625" mass="70276">MDPRLLKFYNRELQHLREMGAEFASEFPKIAGRLTLDGFECVDPYVERLLEGFAFLAARVQLRIDSEFPRFTQHLFEIVYPHYLAPTPSMAVVQFEPDLKVGALADGYTIPRGESIRSLLGKGETTACEYRTAQDCTLWPLEIVEAEYFSRDAASIEVPNVAGLKAGIRLRIRTTAGLKFKDTKLDRLTLFLRGAGDLPMHLYEQILGNPLGFVVRPTTRPIPWQVVNEASKIQPRGFAENEALLPYGPRSFQGYRLLQEYFAFPQRYLFVDLTGLKSAVSRCEEQELDIIILLSRAEQRLESYVSAESFSLHCTPAINLFPKSADRIHLSDKFSEHHVIPDRTRPMDFEVYEVKGIQGYGAEVEDEQTFFPFYASSDVNSGHDGMAYYTVHRLPRVLSTNQKKYGPRSSYIGSEVFVSLVDGREAPYSHNLRQLAIDTLCTNRDLPLQMPVGKSTTDFTLDTGAPVNSVRCLSGPTRPKPSHSFGEGDFVWRLISHLSLNYLSLVDGDERHGAAALRDILRLYGDANDAAIRKQIEGVRSVAARPITRRIPTPGPITFGRGLEIAITCDEAAFEGSGVFLLGAVLEQFFARYVSINSFTETVVHSSDRGTVMRWPTRIGRRHTA</sequence>
<dbReference type="KEGG" id="psl:Psta_1836"/>
<protein>
    <submittedName>
        <fullName evidence="1">Type VI secretion protein, VC_A0110 family</fullName>
    </submittedName>
</protein>
<dbReference type="Pfam" id="PF05947">
    <property type="entry name" value="T6SS_TssF"/>
    <property type="match status" value="1"/>
</dbReference>
<dbReference type="eggNOG" id="COG3519">
    <property type="taxonomic scope" value="Bacteria"/>
</dbReference>
<evidence type="ECO:0000313" key="1">
    <source>
        <dbReference type="EMBL" id="ADB16510.1"/>
    </source>
</evidence>
<reference evidence="1 2" key="1">
    <citation type="journal article" date="2009" name="Stand. Genomic Sci.">
        <title>Complete genome sequence of Pirellula staleyi type strain (ATCC 27377).</title>
        <authorList>
            <person name="Clum A."/>
            <person name="Tindall B.J."/>
            <person name="Sikorski J."/>
            <person name="Ivanova N."/>
            <person name="Mavrommatis K."/>
            <person name="Lucas S."/>
            <person name="Glavina del Rio T."/>
            <person name="Nolan M."/>
            <person name="Chen F."/>
            <person name="Tice H."/>
            <person name="Pitluck S."/>
            <person name="Cheng J.F."/>
            <person name="Chertkov O."/>
            <person name="Brettin T."/>
            <person name="Han C."/>
            <person name="Detter J.C."/>
            <person name="Kuske C."/>
            <person name="Bruce D."/>
            <person name="Goodwin L."/>
            <person name="Ovchinikova G."/>
            <person name="Pati A."/>
            <person name="Mikhailova N."/>
            <person name="Chen A."/>
            <person name="Palaniappan K."/>
            <person name="Land M."/>
            <person name="Hauser L."/>
            <person name="Chang Y.J."/>
            <person name="Jeffries C.D."/>
            <person name="Chain P."/>
            <person name="Rohde M."/>
            <person name="Goker M."/>
            <person name="Bristow J."/>
            <person name="Eisen J.A."/>
            <person name="Markowitz V."/>
            <person name="Hugenholtz P."/>
            <person name="Kyrpides N.C."/>
            <person name="Klenk H.P."/>
            <person name="Lapidus A."/>
        </authorList>
    </citation>
    <scope>NUCLEOTIDE SEQUENCE [LARGE SCALE GENOMIC DNA]</scope>
    <source>
        <strain evidence="2">ATCC 27377 / DSM 6068 / ICPB 4128</strain>
    </source>
</reference>
<dbReference type="Proteomes" id="UP000001887">
    <property type="component" value="Chromosome"/>
</dbReference>
<dbReference type="NCBIfam" id="TIGR03359">
    <property type="entry name" value="VI_chp_6"/>
    <property type="match status" value="1"/>
</dbReference>
<keyword evidence="2" id="KW-1185">Reference proteome</keyword>
<organism evidence="1 2">
    <name type="scientific">Pirellula staleyi (strain ATCC 27377 / DSM 6068 / ICPB 4128)</name>
    <name type="common">Pirella staleyi</name>
    <dbReference type="NCBI Taxonomy" id="530564"/>
    <lineage>
        <taxon>Bacteria</taxon>
        <taxon>Pseudomonadati</taxon>
        <taxon>Planctomycetota</taxon>
        <taxon>Planctomycetia</taxon>
        <taxon>Pirellulales</taxon>
        <taxon>Pirellulaceae</taxon>
        <taxon>Pirellula</taxon>
    </lineage>
</organism>
<dbReference type="PANTHER" id="PTHR35370:SF1">
    <property type="entry name" value="TYPE VI SECRETION SYSTEM COMPONENT TSSF1"/>
    <property type="match status" value="1"/>
</dbReference>
<dbReference type="EMBL" id="CP001848">
    <property type="protein sequence ID" value="ADB16510.1"/>
    <property type="molecule type" value="Genomic_DNA"/>
</dbReference>
<dbReference type="PIRSF" id="PIRSF028304">
    <property type="entry name" value="UCP028304"/>
    <property type="match status" value="1"/>
</dbReference>
<name>D2QZM7_PIRSD</name>
<dbReference type="STRING" id="530564.Psta_1836"/>
<accession>D2QZM7</accession>